<gene>
    <name evidence="4" type="ORF">AB1Y20_016362</name>
</gene>
<proteinExistence type="predicted"/>
<feature type="transmembrane region" description="Helical" evidence="2">
    <location>
        <begin position="264"/>
        <end position="286"/>
    </location>
</feature>
<keyword evidence="2" id="KW-0812">Transmembrane</keyword>
<feature type="domain" description="WW" evidence="3">
    <location>
        <begin position="375"/>
        <end position="409"/>
    </location>
</feature>
<dbReference type="Proteomes" id="UP001515480">
    <property type="component" value="Unassembled WGS sequence"/>
</dbReference>
<feature type="transmembrane region" description="Helical" evidence="2">
    <location>
        <begin position="189"/>
        <end position="209"/>
    </location>
</feature>
<feature type="region of interest" description="Disordered" evidence="1">
    <location>
        <begin position="305"/>
        <end position="382"/>
    </location>
</feature>
<sequence length="414" mass="44388">MPAGWQAFSSALSLGNLTNGFTLTPASTIQLALCAQLPADALQSCVDFVQSRQRTDASFLAEAGVDLYSSVPLSRTHGVAQALAAFLIGTLFVHLRLDRFSLGMAPQRKEDALRYHHLSTNLLARLAVGAAWLLLLLLQTVQCLGCTSHASSFVGFGYVVVALFAYVVKVDIPRRMLLSGKFEEEHTTAFLLDIAFAHLLMICLLAGTVGSQQAQRHAPGGVPAPRAAQRVTLSPTRLSSKWYAKPLAPSAAVAVVDGYNTMELLFFVFVLVVPLTSALLVVLLWIRALRGGKLFPDRVRPWPSSALLKNTQPPPGPPPPALPPPGIPGPPPMGGIPPPPSLTAQYGVPPPPQIGAPPQVGYQPSLPPPPPADDEPLPYGWHVAIDPGSGDPYYFNEFTNERHWEKATIFSSSL</sequence>
<dbReference type="CDD" id="cd00201">
    <property type="entry name" value="WW"/>
    <property type="match status" value="1"/>
</dbReference>
<evidence type="ECO:0000313" key="4">
    <source>
        <dbReference type="EMBL" id="KAL1496407.1"/>
    </source>
</evidence>
<dbReference type="InterPro" id="IPR001202">
    <property type="entry name" value="WW_dom"/>
</dbReference>
<evidence type="ECO:0000256" key="2">
    <source>
        <dbReference type="SAM" id="Phobius"/>
    </source>
</evidence>
<comment type="caution">
    <text evidence="4">The sequence shown here is derived from an EMBL/GenBank/DDBJ whole genome shotgun (WGS) entry which is preliminary data.</text>
</comment>
<dbReference type="EMBL" id="JBGBPQ010000029">
    <property type="protein sequence ID" value="KAL1496407.1"/>
    <property type="molecule type" value="Genomic_DNA"/>
</dbReference>
<dbReference type="Gene3D" id="2.20.70.10">
    <property type="match status" value="1"/>
</dbReference>
<accession>A0AB34IF36</accession>
<dbReference type="InterPro" id="IPR036020">
    <property type="entry name" value="WW_dom_sf"/>
</dbReference>
<dbReference type="SMART" id="SM00456">
    <property type="entry name" value="WW"/>
    <property type="match status" value="1"/>
</dbReference>
<evidence type="ECO:0000313" key="5">
    <source>
        <dbReference type="Proteomes" id="UP001515480"/>
    </source>
</evidence>
<dbReference type="Pfam" id="PF00397">
    <property type="entry name" value="WW"/>
    <property type="match status" value="1"/>
</dbReference>
<keyword evidence="2" id="KW-0472">Membrane</keyword>
<feature type="transmembrane region" description="Helical" evidence="2">
    <location>
        <begin position="150"/>
        <end position="168"/>
    </location>
</feature>
<feature type="transmembrane region" description="Helical" evidence="2">
    <location>
        <begin position="78"/>
        <end position="97"/>
    </location>
</feature>
<evidence type="ECO:0000256" key="1">
    <source>
        <dbReference type="SAM" id="MobiDB-lite"/>
    </source>
</evidence>
<keyword evidence="2" id="KW-1133">Transmembrane helix</keyword>
<dbReference type="SUPFAM" id="SSF51045">
    <property type="entry name" value="WW domain"/>
    <property type="match status" value="1"/>
</dbReference>
<protein>
    <recommendedName>
        <fullName evidence="3">WW domain-containing protein</fullName>
    </recommendedName>
</protein>
<feature type="compositionally biased region" description="Pro residues" evidence="1">
    <location>
        <begin position="312"/>
        <end position="341"/>
    </location>
</feature>
<keyword evidence="5" id="KW-1185">Reference proteome</keyword>
<dbReference type="PROSITE" id="PS50020">
    <property type="entry name" value="WW_DOMAIN_2"/>
    <property type="match status" value="1"/>
</dbReference>
<reference evidence="4 5" key="1">
    <citation type="journal article" date="2024" name="Science">
        <title>Giant polyketide synthase enzymes in the biosynthesis of giant marine polyether toxins.</title>
        <authorList>
            <person name="Fallon T.R."/>
            <person name="Shende V.V."/>
            <person name="Wierzbicki I.H."/>
            <person name="Pendleton A.L."/>
            <person name="Watervoot N.F."/>
            <person name="Auber R.P."/>
            <person name="Gonzalez D.J."/>
            <person name="Wisecaver J.H."/>
            <person name="Moore B.S."/>
        </authorList>
    </citation>
    <scope>NUCLEOTIDE SEQUENCE [LARGE SCALE GENOMIC DNA]</scope>
    <source>
        <strain evidence="4 5">12B1</strain>
    </source>
</reference>
<dbReference type="AlphaFoldDB" id="A0AB34IF36"/>
<feature type="transmembrane region" description="Helical" evidence="2">
    <location>
        <begin position="118"/>
        <end position="138"/>
    </location>
</feature>
<evidence type="ECO:0000259" key="3">
    <source>
        <dbReference type="PROSITE" id="PS50020"/>
    </source>
</evidence>
<organism evidence="4 5">
    <name type="scientific">Prymnesium parvum</name>
    <name type="common">Toxic golden alga</name>
    <dbReference type="NCBI Taxonomy" id="97485"/>
    <lineage>
        <taxon>Eukaryota</taxon>
        <taxon>Haptista</taxon>
        <taxon>Haptophyta</taxon>
        <taxon>Prymnesiophyceae</taxon>
        <taxon>Prymnesiales</taxon>
        <taxon>Prymnesiaceae</taxon>
        <taxon>Prymnesium</taxon>
    </lineage>
</organism>
<name>A0AB34IF36_PRYPA</name>